<dbReference type="InterPro" id="IPR011057">
    <property type="entry name" value="Mss4-like_sf"/>
</dbReference>
<dbReference type="EMBL" id="CP018632">
    <property type="protein sequence ID" value="ASJ76771.1"/>
    <property type="molecule type" value="Genomic_DNA"/>
</dbReference>
<evidence type="ECO:0000313" key="7">
    <source>
        <dbReference type="Proteomes" id="UP000250079"/>
    </source>
</evidence>
<evidence type="ECO:0000256" key="3">
    <source>
        <dbReference type="ARBA" id="ARBA00022833"/>
    </source>
</evidence>
<keyword evidence="2" id="KW-0479">Metal-binding</keyword>
<dbReference type="InterPro" id="IPR006913">
    <property type="entry name" value="CENP-V/GFA"/>
</dbReference>
<dbReference type="SUPFAM" id="SSF51316">
    <property type="entry name" value="Mss4-like"/>
    <property type="match status" value="1"/>
</dbReference>
<keyword evidence="4" id="KW-0456">Lyase</keyword>
<evidence type="ECO:0000259" key="5">
    <source>
        <dbReference type="PROSITE" id="PS51891"/>
    </source>
</evidence>
<dbReference type="KEGG" id="gai:IMCC3135_33650"/>
<dbReference type="GO" id="GO:0016846">
    <property type="term" value="F:carbon-sulfur lyase activity"/>
    <property type="evidence" value="ECO:0007669"/>
    <property type="project" value="InterPro"/>
</dbReference>
<dbReference type="GO" id="GO:0046872">
    <property type="term" value="F:metal ion binding"/>
    <property type="evidence" value="ECO:0007669"/>
    <property type="project" value="UniProtKB-KW"/>
</dbReference>
<organism evidence="6 7">
    <name type="scientific">Granulosicoccus antarcticus IMCC3135</name>
    <dbReference type="NCBI Taxonomy" id="1192854"/>
    <lineage>
        <taxon>Bacteria</taxon>
        <taxon>Pseudomonadati</taxon>
        <taxon>Pseudomonadota</taxon>
        <taxon>Gammaproteobacteria</taxon>
        <taxon>Chromatiales</taxon>
        <taxon>Granulosicoccaceae</taxon>
        <taxon>Granulosicoccus</taxon>
    </lineage>
</organism>
<dbReference type="Pfam" id="PF04828">
    <property type="entry name" value="GFA"/>
    <property type="match status" value="1"/>
</dbReference>
<evidence type="ECO:0000313" key="6">
    <source>
        <dbReference type="EMBL" id="ASJ76771.1"/>
    </source>
</evidence>
<gene>
    <name evidence="6" type="ORF">IMCC3135_33650</name>
</gene>
<feature type="domain" description="CENP-V/GFA" evidence="5">
    <location>
        <begin position="9"/>
        <end position="132"/>
    </location>
</feature>
<dbReference type="AlphaFoldDB" id="A0A2Z2P2D1"/>
<dbReference type="OrthoDB" id="4188830at2"/>
<evidence type="ECO:0000256" key="2">
    <source>
        <dbReference type="ARBA" id="ARBA00022723"/>
    </source>
</evidence>
<accession>A0A2Z2P2D1</accession>
<evidence type="ECO:0000256" key="4">
    <source>
        <dbReference type="ARBA" id="ARBA00023239"/>
    </source>
</evidence>
<dbReference type="PANTHER" id="PTHR33337:SF40">
    <property type="entry name" value="CENP-V_GFA DOMAIN-CONTAINING PROTEIN-RELATED"/>
    <property type="match status" value="1"/>
</dbReference>
<dbReference type="Proteomes" id="UP000250079">
    <property type="component" value="Chromosome"/>
</dbReference>
<dbReference type="Gene3D" id="3.90.1590.10">
    <property type="entry name" value="glutathione-dependent formaldehyde- activating enzyme (gfa)"/>
    <property type="match status" value="1"/>
</dbReference>
<protein>
    <recommendedName>
        <fullName evidence="5">CENP-V/GFA domain-containing protein</fullName>
    </recommendedName>
</protein>
<keyword evidence="3" id="KW-0862">Zinc</keyword>
<proteinExistence type="inferred from homology"/>
<sequence>MKPSELEMQAGGCVCKKVRYSLIGSPLRVTICHCTWCQRRTGSAFGVELVFHEDQVLFHPDTLSVYRHISDESGRWLDQHFCNNCGSSIGLTLESVPSIQSISVGTLDKQNWSELTNLERRHVFVRSARQWSDIPGDVEQYEEHFRN</sequence>
<name>A0A2Z2P2D1_9GAMM</name>
<comment type="similarity">
    <text evidence="1">Belongs to the Gfa family.</text>
</comment>
<dbReference type="PROSITE" id="PS51891">
    <property type="entry name" value="CENP_V_GFA"/>
    <property type="match status" value="1"/>
</dbReference>
<dbReference type="RefSeq" id="WP_088921502.1">
    <property type="nucleotide sequence ID" value="NZ_CP018632.1"/>
</dbReference>
<keyword evidence="7" id="KW-1185">Reference proteome</keyword>
<reference evidence="6 7" key="1">
    <citation type="submission" date="2016-12" db="EMBL/GenBank/DDBJ databases">
        <authorList>
            <person name="Song W.-J."/>
            <person name="Kurnit D.M."/>
        </authorList>
    </citation>
    <scope>NUCLEOTIDE SEQUENCE [LARGE SCALE GENOMIC DNA]</scope>
    <source>
        <strain evidence="6 7">IMCC3135</strain>
    </source>
</reference>
<dbReference type="PANTHER" id="PTHR33337">
    <property type="entry name" value="GFA DOMAIN-CONTAINING PROTEIN"/>
    <property type="match status" value="1"/>
</dbReference>
<evidence type="ECO:0000256" key="1">
    <source>
        <dbReference type="ARBA" id="ARBA00005495"/>
    </source>
</evidence>